<dbReference type="InterPro" id="IPR032675">
    <property type="entry name" value="LRR_dom_sf"/>
</dbReference>
<evidence type="ECO:0000313" key="2">
    <source>
        <dbReference type="EMBL" id="KAF8902091.1"/>
    </source>
</evidence>
<accession>A0A9P5TMU5</accession>
<sequence length="591" mass="67280">MALGAFRGILPSLQKDDLNSKSALTIIDREVEKVKSYMVTLWRQRNTFIPISRLPPEILSTIFYFVKESAAEDSLYWTKVSHVCHLWREIAINSPSLWTNPPLASIRWTEEMLSRSKMASLAVSANFCAFSHRYAPTIDPLPLILPHTPRIKSLDLCHYDHYVMQRFLSQMPESAPRLEHLRLRFAPHPQLSTSSDSVLSMNKIFEAVKLRVLELTRCALNWDSRVFGPLLVHLQMSFIPTNARPTVEQFWNAFDRMPALESIEFVDALPLTRSPGYTHPQIFLDKLRKLTISSSNSEVEIFLSGIIFPSTVAVKLSCKTGTHHDEGFRSVLTQVSSFFSSSVSRPGMKIRELDVYPSSYVMNGYSTRFIIKSSDDDSPSMRIVLPDLDLDLQTILGGIPRIICNQVVQDFCASMPLTNLVALRFGEASLLSMDTLAESFGTLPHLRSLSVSGSNAHNLVLALQKVQLHPSTNYRDTPPSLYFQSLCSISMDDIYFYDDDGDMTVGLLEDCFIWRYECGAEIHTLKLTECSRLVSSDVERLREIIVDIEWDELETGFSDEDEDEDDNDLYDDYLDDDDIYSDDDYATLAWY</sequence>
<dbReference type="SUPFAM" id="SSF52047">
    <property type="entry name" value="RNI-like"/>
    <property type="match status" value="1"/>
</dbReference>
<dbReference type="Gene3D" id="1.20.1280.50">
    <property type="match status" value="1"/>
</dbReference>
<dbReference type="Gene3D" id="3.80.10.10">
    <property type="entry name" value="Ribonuclease Inhibitor"/>
    <property type="match status" value="1"/>
</dbReference>
<dbReference type="InterPro" id="IPR036047">
    <property type="entry name" value="F-box-like_dom_sf"/>
</dbReference>
<dbReference type="Pfam" id="PF12937">
    <property type="entry name" value="F-box-like"/>
    <property type="match status" value="1"/>
</dbReference>
<evidence type="ECO:0000259" key="1">
    <source>
        <dbReference type="Pfam" id="PF12937"/>
    </source>
</evidence>
<evidence type="ECO:0000313" key="3">
    <source>
        <dbReference type="Proteomes" id="UP000724874"/>
    </source>
</evidence>
<dbReference type="OrthoDB" id="3156934at2759"/>
<comment type="caution">
    <text evidence="2">The sequence shown here is derived from an EMBL/GenBank/DDBJ whole genome shotgun (WGS) entry which is preliminary data.</text>
</comment>
<reference evidence="2" key="1">
    <citation type="submission" date="2020-11" db="EMBL/GenBank/DDBJ databases">
        <authorList>
            <consortium name="DOE Joint Genome Institute"/>
            <person name="Ahrendt S."/>
            <person name="Riley R."/>
            <person name="Andreopoulos W."/>
            <person name="LaButti K."/>
            <person name="Pangilinan J."/>
            <person name="Ruiz-duenas F.J."/>
            <person name="Barrasa J.M."/>
            <person name="Sanchez-Garcia M."/>
            <person name="Camarero S."/>
            <person name="Miyauchi S."/>
            <person name="Serrano A."/>
            <person name="Linde D."/>
            <person name="Babiker R."/>
            <person name="Drula E."/>
            <person name="Ayuso-Fernandez I."/>
            <person name="Pacheco R."/>
            <person name="Padilla G."/>
            <person name="Ferreira P."/>
            <person name="Barriuso J."/>
            <person name="Kellner H."/>
            <person name="Castanera R."/>
            <person name="Alfaro M."/>
            <person name="Ramirez L."/>
            <person name="Pisabarro A.G."/>
            <person name="Kuo A."/>
            <person name="Tritt A."/>
            <person name="Lipzen A."/>
            <person name="He G."/>
            <person name="Yan M."/>
            <person name="Ng V."/>
            <person name="Cullen D."/>
            <person name="Martin F."/>
            <person name="Rosso M.-N."/>
            <person name="Henrissat B."/>
            <person name="Hibbett D."/>
            <person name="Martinez A.T."/>
            <person name="Grigoriev I.V."/>
        </authorList>
    </citation>
    <scope>NUCLEOTIDE SEQUENCE</scope>
    <source>
        <strain evidence="2">AH 44721</strain>
    </source>
</reference>
<name>A0A9P5TMU5_GYMJU</name>
<dbReference type="AlphaFoldDB" id="A0A9P5TMU5"/>
<feature type="domain" description="F-box" evidence="1">
    <location>
        <begin position="51"/>
        <end position="100"/>
    </location>
</feature>
<organism evidence="2 3">
    <name type="scientific">Gymnopilus junonius</name>
    <name type="common">Spectacular rustgill mushroom</name>
    <name type="synonym">Gymnopilus spectabilis subsp. junonius</name>
    <dbReference type="NCBI Taxonomy" id="109634"/>
    <lineage>
        <taxon>Eukaryota</taxon>
        <taxon>Fungi</taxon>
        <taxon>Dikarya</taxon>
        <taxon>Basidiomycota</taxon>
        <taxon>Agaricomycotina</taxon>
        <taxon>Agaricomycetes</taxon>
        <taxon>Agaricomycetidae</taxon>
        <taxon>Agaricales</taxon>
        <taxon>Agaricineae</taxon>
        <taxon>Hymenogastraceae</taxon>
        <taxon>Gymnopilus</taxon>
    </lineage>
</organism>
<gene>
    <name evidence="2" type="ORF">CPB84DRAFT_1707887</name>
</gene>
<keyword evidence="3" id="KW-1185">Reference proteome</keyword>
<dbReference type="PANTHER" id="PTHR38926">
    <property type="entry name" value="F-BOX DOMAIN CONTAINING PROTEIN, EXPRESSED"/>
    <property type="match status" value="1"/>
</dbReference>
<protein>
    <recommendedName>
        <fullName evidence="1">F-box domain-containing protein</fullName>
    </recommendedName>
</protein>
<dbReference type="Proteomes" id="UP000724874">
    <property type="component" value="Unassembled WGS sequence"/>
</dbReference>
<dbReference type="PANTHER" id="PTHR38926:SF5">
    <property type="entry name" value="F-BOX AND LEUCINE-RICH REPEAT PROTEIN 6"/>
    <property type="match status" value="1"/>
</dbReference>
<dbReference type="InterPro" id="IPR001810">
    <property type="entry name" value="F-box_dom"/>
</dbReference>
<dbReference type="EMBL" id="JADNYJ010000038">
    <property type="protein sequence ID" value="KAF8902091.1"/>
    <property type="molecule type" value="Genomic_DNA"/>
</dbReference>
<dbReference type="SUPFAM" id="SSF81383">
    <property type="entry name" value="F-box domain"/>
    <property type="match status" value="1"/>
</dbReference>
<proteinExistence type="predicted"/>